<gene>
    <name evidence="8" type="ORF">CLV98_101662</name>
</gene>
<dbReference type="SUPFAM" id="SSF46894">
    <property type="entry name" value="C-terminal effector domain of the bipartite response regulators"/>
    <property type="match status" value="1"/>
</dbReference>
<dbReference type="CDD" id="cd17535">
    <property type="entry name" value="REC_NarL-like"/>
    <property type="match status" value="1"/>
</dbReference>
<evidence type="ECO:0000256" key="4">
    <source>
        <dbReference type="ARBA" id="ARBA00023163"/>
    </source>
</evidence>
<dbReference type="GO" id="GO:0003677">
    <property type="term" value="F:DNA binding"/>
    <property type="evidence" value="ECO:0007669"/>
    <property type="project" value="UniProtKB-KW"/>
</dbReference>
<accession>A0A316ASI4</accession>
<evidence type="ECO:0000256" key="2">
    <source>
        <dbReference type="ARBA" id="ARBA00023015"/>
    </source>
</evidence>
<dbReference type="InterPro" id="IPR000792">
    <property type="entry name" value="Tscrpt_reg_LuxR_C"/>
</dbReference>
<evidence type="ECO:0000256" key="5">
    <source>
        <dbReference type="PROSITE-ProRule" id="PRU00169"/>
    </source>
</evidence>
<dbReference type="Proteomes" id="UP000245880">
    <property type="component" value="Unassembled WGS sequence"/>
</dbReference>
<dbReference type="PROSITE" id="PS50110">
    <property type="entry name" value="RESPONSE_REGULATORY"/>
    <property type="match status" value="1"/>
</dbReference>
<feature type="domain" description="Response regulatory" evidence="7">
    <location>
        <begin position="4"/>
        <end position="121"/>
    </location>
</feature>
<dbReference type="PANTHER" id="PTHR43214">
    <property type="entry name" value="TWO-COMPONENT RESPONSE REGULATOR"/>
    <property type="match status" value="1"/>
</dbReference>
<dbReference type="Gene3D" id="3.40.50.2300">
    <property type="match status" value="1"/>
</dbReference>
<dbReference type="InterPro" id="IPR011006">
    <property type="entry name" value="CheY-like_superfamily"/>
</dbReference>
<keyword evidence="3 8" id="KW-0238">DNA-binding</keyword>
<dbReference type="InterPro" id="IPR001789">
    <property type="entry name" value="Sig_transdc_resp-reg_receiver"/>
</dbReference>
<keyword evidence="1 5" id="KW-0597">Phosphoprotein</keyword>
<keyword evidence="9" id="KW-1185">Reference proteome</keyword>
<dbReference type="InterPro" id="IPR016032">
    <property type="entry name" value="Sig_transdc_resp-reg_C-effctor"/>
</dbReference>
<dbReference type="Pfam" id="PF00196">
    <property type="entry name" value="GerE"/>
    <property type="match status" value="1"/>
</dbReference>
<name>A0A316ASI4_9BACT</name>
<dbReference type="SUPFAM" id="SSF52172">
    <property type="entry name" value="CheY-like"/>
    <property type="match status" value="1"/>
</dbReference>
<proteinExistence type="predicted"/>
<dbReference type="SMART" id="SM00448">
    <property type="entry name" value="REC"/>
    <property type="match status" value="1"/>
</dbReference>
<evidence type="ECO:0000313" key="9">
    <source>
        <dbReference type="Proteomes" id="UP000245880"/>
    </source>
</evidence>
<keyword evidence="2" id="KW-0805">Transcription regulation</keyword>
<dbReference type="GO" id="GO:0000160">
    <property type="term" value="P:phosphorelay signal transduction system"/>
    <property type="evidence" value="ECO:0007669"/>
    <property type="project" value="InterPro"/>
</dbReference>
<protein>
    <submittedName>
        <fullName evidence="8">DNA-binding NarL/FixJ family response regulator</fullName>
    </submittedName>
</protein>
<sequence>MDIKIAIVDDHELMAKALSGLVQRFDGYDVIFEVSSGSTLIQRLELGMLPDILLLDINMPDMDGFEIASWLQIHYPQIKILALSMNDKETAIVKMLQNGARGYLLKGCKPQELKQALESLVKKGFYYTDYVTSQLIKSLNPDVNNPPEAQYALNDREKRFVELSCSELTYTEIADKMCVSPRTVDGYRESVFQKMNVKSRVGMVLEAIKANLVKLEAS</sequence>
<feature type="domain" description="HTH luxR-type" evidence="6">
    <location>
        <begin position="146"/>
        <end position="211"/>
    </location>
</feature>
<dbReference type="InterPro" id="IPR058245">
    <property type="entry name" value="NreC/VraR/RcsB-like_REC"/>
</dbReference>
<evidence type="ECO:0000313" key="8">
    <source>
        <dbReference type="EMBL" id="PWJ60478.1"/>
    </source>
</evidence>
<organism evidence="8 9">
    <name type="scientific">Dyadobacter jejuensis</name>
    <dbReference type="NCBI Taxonomy" id="1082580"/>
    <lineage>
        <taxon>Bacteria</taxon>
        <taxon>Pseudomonadati</taxon>
        <taxon>Bacteroidota</taxon>
        <taxon>Cytophagia</taxon>
        <taxon>Cytophagales</taxon>
        <taxon>Spirosomataceae</taxon>
        <taxon>Dyadobacter</taxon>
    </lineage>
</organism>
<dbReference type="CDD" id="cd06170">
    <property type="entry name" value="LuxR_C_like"/>
    <property type="match status" value="1"/>
</dbReference>
<dbReference type="GO" id="GO:0006355">
    <property type="term" value="P:regulation of DNA-templated transcription"/>
    <property type="evidence" value="ECO:0007669"/>
    <property type="project" value="InterPro"/>
</dbReference>
<dbReference type="AlphaFoldDB" id="A0A316ASI4"/>
<evidence type="ECO:0000259" key="6">
    <source>
        <dbReference type="PROSITE" id="PS50043"/>
    </source>
</evidence>
<evidence type="ECO:0000256" key="3">
    <source>
        <dbReference type="ARBA" id="ARBA00023125"/>
    </source>
</evidence>
<feature type="modified residue" description="4-aspartylphosphate" evidence="5">
    <location>
        <position position="56"/>
    </location>
</feature>
<dbReference type="EMBL" id="QGDT01000001">
    <property type="protein sequence ID" value="PWJ60478.1"/>
    <property type="molecule type" value="Genomic_DNA"/>
</dbReference>
<keyword evidence="4" id="KW-0804">Transcription</keyword>
<dbReference type="RefSeq" id="WP_109672716.1">
    <property type="nucleotide sequence ID" value="NZ_QGDT01000001.1"/>
</dbReference>
<dbReference type="OrthoDB" id="9797341at2"/>
<dbReference type="SMART" id="SM00421">
    <property type="entry name" value="HTH_LUXR"/>
    <property type="match status" value="1"/>
</dbReference>
<dbReference type="PROSITE" id="PS50043">
    <property type="entry name" value="HTH_LUXR_2"/>
    <property type="match status" value="1"/>
</dbReference>
<dbReference type="Pfam" id="PF00072">
    <property type="entry name" value="Response_reg"/>
    <property type="match status" value="1"/>
</dbReference>
<comment type="caution">
    <text evidence="8">The sequence shown here is derived from an EMBL/GenBank/DDBJ whole genome shotgun (WGS) entry which is preliminary data.</text>
</comment>
<evidence type="ECO:0000259" key="7">
    <source>
        <dbReference type="PROSITE" id="PS50110"/>
    </source>
</evidence>
<evidence type="ECO:0000256" key="1">
    <source>
        <dbReference type="ARBA" id="ARBA00022553"/>
    </source>
</evidence>
<reference evidence="8 9" key="1">
    <citation type="submission" date="2018-03" db="EMBL/GenBank/DDBJ databases">
        <title>Genomic Encyclopedia of Archaeal and Bacterial Type Strains, Phase II (KMG-II): from individual species to whole genera.</title>
        <authorList>
            <person name="Goeker M."/>
        </authorList>
    </citation>
    <scope>NUCLEOTIDE SEQUENCE [LARGE SCALE GENOMIC DNA]</scope>
    <source>
        <strain evidence="8 9">DSM 100346</strain>
    </source>
</reference>
<dbReference type="PANTHER" id="PTHR43214:SF41">
    <property type="entry name" value="NITRATE_NITRITE RESPONSE REGULATOR PROTEIN NARP"/>
    <property type="match status" value="1"/>
</dbReference>
<dbReference type="InterPro" id="IPR039420">
    <property type="entry name" value="WalR-like"/>
</dbReference>